<comment type="similarity">
    <text evidence="2">In the central section; belongs to the CRISPR-associated helicase Cas3 family.</text>
</comment>
<dbReference type="SMART" id="SM00487">
    <property type="entry name" value="DEXDc"/>
    <property type="match status" value="1"/>
</dbReference>
<evidence type="ECO:0000259" key="12">
    <source>
        <dbReference type="PROSITE" id="PS51643"/>
    </source>
</evidence>
<accession>A0A222WN15</accession>
<dbReference type="GO" id="GO:0051607">
    <property type="term" value="P:defense response to virus"/>
    <property type="evidence" value="ECO:0007669"/>
    <property type="project" value="UniProtKB-KW"/>
</dbReference>
<dbReference type="CDD" id="cd09641">
    <property type="entry name" value="Cas3''_I"/>
    <property type="match status" value="1"/>
</dbReference>
<dbReference type="GO" id="GO:0003676">
    <property type="term" value="F:nucleic acid binding"/>
    <property type="evidence" value="ECO:0007669"/>
    <property type="project" value="InterPro"/>
</dbReference>
<dbReference type="InterPro" id="IPR011545">
    <property type="entry name" value="DEAD/DEAH_box_helicase_dom"/>
</dbReference>
<proteinExistence type="inferred from homology"/>
<dbReference type="STRING" id="172713.GCA_001705305_01718"/>
<dbReference type="PROSITE" id="PS51643">
    <property type="entry name" value="HD_CAS3"/>
    <property type="match status" value="1"/>
</dbReference>
<dbReference type="SUPFAM" id="SSF52540">
    <property type="entry name" value="P-loop containing nucleoside triphosphate hydrolases"/>
    <property type="match status" value="1"/>
</dbReference>
<protein>
    <submittedName>
        <fullName evidence="13">CRISPR-associated helicase/endonuclease Cas3</fullName>
    </submittedName>
</protein>
<evidence type="ECO:0000259" key="11">
    <source>
        <dbReference type="PROSITE" id="PS51194"/>
    </source>
</evidence>
<dbReference type="PANTHER" id="PTHR24031">
    <property type="entry name" value="RNA HELICASE"/>
    <property type="match status" value="1"/>
</dbReference>
<dbReference type="Gene3D" id="1.10.3210.30">
    <property type="match status" value="1"/>
</dbReference>
<dbReference type="InterPro" id="IPR006474">
    <property type="entry name" value="Helicase_Cas3_CRISPR-ass_core"/>
</dbReference>
<dbReference type="OrthoDB" id="9810236at2"/>
<dbReference type="InterPro" id="IPR054712">
    <property type="entry name" value="Cas3-like_dom"/>
</dbReference>
<dbReference type="GO" id="GO:0004386">
    <property type="term" value="F:helicase activity"/>
    <property type="evidence" value="ECO:0007669"/>
    <property type="project" value="UniProtKB-KW"/>
</dbReference>
<keyword evidence="8" id="KW-0067">ATP-binding</keyword>
<dbReference type="GO" id="GO:0005524">
    <property type="term" value="F:ATP binding"/>
    <property type="evidence" value="ECO:0007669"/>
    <property type="project" value="UniProtKB-KW"/>
</dbReference>
<feature type="domain" description="Helicase ATP-binding" evidence="10">
    <location>
        <begin position="273"/>
        <end position="470"/>
    </location>
</feature>
<feature type="domain" description="Helicase C-terminal" evidence="11">
    <location>
        <begin position="496"/>
        <end position="647"/>
    </location>
</feature>
<dbReference type="Pfam" id="PF01966">
    <property type="entry name" value="HD"/>
    <property type="match status" value="1"/>
</dbReference>
<dbReference type="InterPro" id="IPR001650">
    <property type="entry name" value="Helicase_C-like"/>
</dbReference>
<comment type="similarity">
    <text evidence="1">In the N-terminal section; belongs to the CRISPR-associated nuclease Cas3-HD family.</text>
</comment>
<evidence type="ECO:0000256" key="3">
    <source>
        <dbReference type="ARBA" id="ARBA00022722"/>
    </source>
</evidence>
<feature type="domain" description="HD Cas3-type" evidence="12">
    <location>
        <begin position="10"/>
        <end position="210"/>
    </location>
</feature>
<evidence type="ECO:0000256" key="9">
    <source>
        <dbReference type="ARBA" id="ARBA00023118"/>
    </source>
</evidence>
<dbReference type="InterPro" id="IPR006483">
    <property type="entry name" value="CRISPR-assoc_Cas3_HD"/>
</dbReference>
<dbReference type="GO" id="GO:0004519">
    <property type="term" value="F:endonuclease activity"/>
    <property type="evidence" value="ECO:0007669"/>
    <property type="project" value="UniProtKB-KW"/>
</dbReference>
<keyword evidence="9" id="KW-0051">Antiviral defense</keyword>
<dbReference type="NCBIfam" id="TIGR01587">
    <property type="entry name" value="cas3_core"/>
    <property type="match status" value="1"/>
</dbReference>
<evidence type="ECO:0000313" key="13">
    <source>
        <dbReference type="EMBL" id="ASR47859.1"/>
    </source>
</evidence>
<dbReference type="GO" id="GO:0016787">
    <property type="term" value="F:hydrolase activity"/>
    <property type="evidence" value="ECO:0007669"/>
    <property type="project" value="UniProtKB-KW"/>
</dbReference>
<dbReference type="NCBIfam" id="TIGR01596">
    <property type="entry name" value="cas3_HD"/>
    <property type="match status" value="1"/>
</dbReference>
<evidence type="ECO:0000256" key="7">
    <source>
        <dbReference type="ARBA" id="ARBA00022806"/>
    </source>
</evidence>
<gene>
    <name evidence="13" type="ORF">B4V02_14790</name>
</gene>
<organism evidence="13 14">
    <name type="scientific">Paenibacillus kribbensis</name>
    <dbReference type="NCBI Taxonomy" id="172713"/>
    <lineage>
        <taxon>Bacteria</taxon>
        <taxon>Bacillati</taxon>
        <taxon>Bacillota</taxon>
        <taxon>Bacilli</taxon>
        <taxon>Bacillales</taxon>
        <taxon>Paenibacillaceae</taxon>
        <taxon>Paenibacillus</taxon>
    </lineage>
</organism>
<dbReference type="RefSeq" id="WP_094155403.1">
    <property type="nucleotide sequence ID" value="NZ_CP020028.1"/>
</dbReference>
<keyword evidence="3" id="KW-0540">Nuclease</keyword>
<dbReference type="Proteomes" id="UP000214666">
    <property type="component" value="Chromosome"/>
</dbReference>
<evidence type="ECO:0000256" key="1">
    <source>
        <dbReference type="ARBA" id="ARBA00006847"/>
    </source>
</evidence>
<keyword evidence="14" id="KW-1185">Reference proteome</keyword>
<name>A0A222WN15_9BACL</name>
<sequence length="829" mass="94467">MDYIAHIRESDHEIQTVADHLMETQQLAETYGDKIGIQHITGLAGMLHDLGKYTEKFQNYIRLAVQNPDIPPKRGSVDHSTAGGKLLYNLFHIQPQGPFDKQDFMNKALLSEVVGNAIISHHAYLQDFLDPDLESKFLDRVRDRKLEGFDHAVTLFYEQVMEESAFIHYVNQAGIELADYMKRDDNPDIELKMMFLSKFVFSALIDADRTNTRCFEEVNVKNEKNSNEPMIRQQLFQTYYERLMERITDLQSGENADTTINLLRKQMSEQCEQFAVKPSGIFTLSIPTGGGKTLASLRYALKHAVTFEKKHIIYVVPFTTIIEQNAQEVREIIRDDANLLEHHSNVVTNEVEDIDGEDHELEDVVVNTHQKLKLAKDNWDSPIIFTTMVQFLNVFYAGGSRNIRRLHNLSESVIIFDEVQKVPTHCTSLFNQALNFLKIYASSSIVLCTATQPELDFVHNKLDIDPDAEMVHDLDHVIEKFKRVEIVDKATDDTLDTEKLANFVEQKLADEPSILVILNTKAVVKNLYHRLTEGDGAIPIYHLSTSMCPAHRNRILGEVKTHLDHKEPVVCISTQLIEAGVDISFDCVIRSLAGLDSIAQAAGRCNRHGRDGTKQVYVIDHEEENLKDLKEIKIGKEITKKMFIDLKRDKTCYGGNILSGHAMEIYFQKYYTELASDLNYFIPKLRKNMTELLSVSRSENTYYRSYYDEHDTLLPLFLANSYKTAADHFQVIKDHTTAVIVPYGDGEKEGKEIIADLNGQQSIEDLSSLLRRAQQFTINITNTDKNQLSHNKALVSFLDGKIWALTDGAYDDSYGLNLQNDSSHGGFIL</sequence>
<dbReference type="CDD" id="cd17930">
    <property type="entry name" value="DEXHc_cas3"/>
    <property type="match status" value="1"/>
</dbReference>
<dbReference type="EMBL" id="CP020028">
    <property type="protein sequence ID" value="ASR47859.1"/>
    <property type="molecule type" value="Genomic_DNA"/>
</dbReference>
<keyword evidence="6" id="KW-0378">Hydrolase</keyword>
<evidence type="ECO:0000256" key="4">
    <source>
        <dbReference type="ARBA" id="ARBA00022723"/>
    </source>
</evidence>
<dbReference type="Pfam" id="PF00270">
    <property type="entry name" value="DEAD"/>
    <property type="match status" value="1"/>
</dbReference>
<evidence type="ECO:0000259" key="10">
    <source>
        <dbReference type="PROSITE" id="PS51192"/>
    </source>
</evidence>
<keyword evidence="5" id="KW-0547">Nucleotide-binding</keyword>
<dbReference type="Pfam" id="PF22590">
    <property type="entry name" value="Cas3-like_C_2"/>
    <property type="match status" value="1"/>
</dbReference>
<evidence type="ECO:0000256" key="8">
    <source>
        <dbReference type="ARBA" id="ARBA00022840"/>
    </source>
</evidence>
<dbReference type="PROSITE" id="PS51194">
    <property type="entry name" value="HELICASE_CTER"/>
    <property type="match status" value="1"/>
</dbReference>
<keyword evidence="7" id="KW-0347">Helicase</keyword>
<evidence type="ECO:0000313" key="14">
    <source>
        <dbReference type="Proteomes" id="UP000214666"/>
    </source>
</evidence>
<dbReference type="InterPro" id="IPR006674">
    <property type="entry name" value="HD_domain"/>
</dbReference>
<evidence type="ECO:0000256" key="6">
    <source>
        <dbReference type="ARBA" id="ARBA00022801"/>
    </source>
</evidence>
<dbReference type="GO" id="GO:0046872">
    <property type="term" value="F:metal ion binding"/>
    <property type="evidence" value="ECO:0007669"/>
    <property type="project" value="UniProtKB-KW"/>
</dbReference>
<dbReference type="AlphaFoldDB" id="A0A222WN15"/>
<dbReference type="InterPro" id="IPR027417">
    <property type="entry name" value="P-loop_NTPase"/>
</dbReference>
<evidence type="ECO:0000256" key="5">
    <source>
        <dbReference type="ARBA" id="ARBA00022741"/>
    </source>
</evidence>
<reference evidence="13 14" key="1">
    <citation type="submission" date="2017-03" db="EMBL/GenBank/DDBJ databases">
        <title>Complete genome sequence of Paenibacillus Kribbensis producing bioflocculants.</title>
        <authorList>
            <person name="Lee H.-G."/>
            <person name="Oh H.-M."/>
        </authorList>
    </citation>
    <scope>NUCLEOTIDE SEQUENCE [LARGE SCALE GENOMIC DNA]</scope>
    <source>
        <strain evidence="13 14">AM49</strain>
    </source>
</reference>
<dbReference type="KEGG" id="pkb:B4V02_14790"/>
<dbReference type="Gene3D" id="3.40.50.300">
    <property type="entry name" value="P-loop containing nucleotide triphosphate hydrolases"/>
    <property type="match status" value="2"/>
</dbReference>
<dbReference type="PROSITE" id="PS51192">
    <property type="entry name" value="HELICASE_ATP_BIND_1"/>
    <property type="match status" value="1"/>
</dbReference>
<dbReference type="InterPro" id="IPR038257">
    <property type="entry name" value="CRISPR-assoc_Cas3_HD_sf"/>
</dbReference>
<evidence type="ECO:0000256" key="2">
    <source>
        <dbReference type="ARBA" id="ARBA00009046"/>
    </source>
</evidence>
<dbReference type="SMART" id="SM00490">
    <property type="entry name" value="HELICc"/>
    <property type="match status" value="1"/>
</dbReference>
<dbReference type="InterPro" id="IPR014001">
    <property type="entry name" value="Helicase_ATP-bd"/>
</dbReference>
<keyword evidence="13" id="KW-0255">Endonuclease</keyword>
<keyword evidence="4" id="KW-0479">Metal-binding</keyword>